<dbReference type="AlphaFoldDB" id="A0A840FUG9"/>
<name>A0A840FUG9_9BURK</name>
<dbReference type="RefSeq" id="WP_184638818.1">
    <property type="nucleotide sequence ID" value="NZ_JACIFZ010000002.1"/>
</dbReference>
<evidence type="ECO:0000313" key="2">
    <source>
        <dbReference type="Proteomes" id="UP000524450"/>
    </source>
</evidence>
<dbReference type="Proteomes" id="UP000524450">
    <property type="component" value="Unassembled WGS sequence"/>
</dbReference>
<organism evidence="1 2">
    <name type="scientific">Variovorax guangxiensis</name>
    <dbReference type="NCBI Taxonomy" id="1775474"/>
    <lineage>
        <taxon>Bacteria</taxon>
        <taxon>Pseudomonadati</taxon>
        <taxon>Pseudomonadota</taxon>
        <taxon>Betaproteobacteria</taxon>
        <taxon>Burkholderiales</taxon>
        <taxon>Comamonadaceae</taxon>
        <taxon>Variovorax</taxon>
    </lineage>
</organism>
<comment type="caution">
    <text evidence="1">The sequence shown here is derived from an EMBL/GenBank/DDBJ whole genome shotgun (WGS) entry which is preliminary data.</text>
</comment>
<reference evidence="1 2" key="1">
    <citation type="submission" date="2020-08" db="EMBL/GenBank/DDBJ databases">
        <title>Genomic Encyclopedia of Type Strains, Phase IV (KMG-V): Genome sequencing to study the core and pangenomes of soil and plant-associated prokaryotes.</title>
        <authorList>
            <person name="Whitman W."/>
        </authorList>
    </citation>
    <scope>NUCLEOTIDE SEQUENCE [LARGE SCALE GENOMIC DNA]</scope>
    <source>
        <strain evidence="1 2">34/80</strain>
    </source>
</reference>
<gene>
    <name evidence="1" type="ORF">GGD71_001671</name>
</gene>
<protein>
    <submittedName>
        <fullName evidence="1">Uncharacterized protein</fullName>
    </submittedName>
</protein>
<evidence type="ECO:0000313" key="1">
    <source>
        <dbReference type="EMBL" id="MBB4220911.1"/>
    </source>
</evidence>
<proteinExistence type="predicted"/>
<sequence length="87" mass="10161">MEKLMGSKTSLRTAIDEEFLKEVQINEDLMELREYLKRYKELGVSAEEMMEYLVSLRDSCVAEAFEDKLLELMDIVSGFCSPSLRVW</sequence>
<accession>A0A840FUG9</accession>
<dbReference type="EMBL" id="JACIFZ010000002">
    <property type="protein sequence ID" value="MBB4220911.1"/>
    <property type="molecule type" value="Genomic_DNA"/>
</dbReference>